<dbReference type="AlphaFoldDB" id="A0A829QBS2"/>
<organism evidence="1 2">
    <name type="scientific">Mycobacteroides abscessus 1948</name>
    <dbReference type="NCBI Taxonomy" id="1299323"/>
    <lineage>
        <taxon>Bacteria</taxon>
        <taxon>Bacillati</taxon>
        <taxon>Actinomycetota</taxon>
        <taxon>Actinomycetes</taxon>
        <taxon>Mycobacteriales</taxon>
        <taxon>Mycobacteriaceae</taxon>
        <taxon>Mycobacteroides</taxon>
        <taxon>Mycobacteroides abscessus</taxon>
    </lineage>
</organism>
<evidence type="ECO:0000313" key="2">
    <source>
        <dbReference type="Proteomes" id="UP000021210"/>
    </source>
</evidence>
<dbReference type="Proteomes" id="UP000021210">
    <property type="component" value="Unassembled WGS sequence"/>
</dbReference>
<protein>
    <submittedName>
        <fullName evidence="1">Uncharacterized protein</fullName>
    </submittedName>
</protein>
<reference evidence="1 2" key="1">
    <citation type="submission" date="2013-12" db="EMBL/GenBank/DDBJ databases">
        <authorList>
            <person name="Zelazny A."/>
            <person name="Olivier K."/>
            <person name="Holland S."/>
            <person name="Lenaerts A."/>
            <person name="Ordway D."/>
            <person name="DeGroote M.A."/>
            <person name="Parker T."/>
            <person name="Sizemore C."/>
            <person name="Tallon L.J."/>
            <person name="Sadzewicz L.K."/>
            <person name="Sengamalay N."/>
            <person name="Fraser C.M."/>
            <person name="Hine E."/>
            <person name="Shefchek K.A."/>
            <person name="Das S.P."/>
            <person name="Tettelin H."/>
        </authorList>
    </citation>
    <scope>NUCLEOTIDE SEQUENCE [LARGE SCALE GENOMIC DNA]</scope>
    <source>
        <strain evidence="1 2">1948</strain>
    </source>
</reference>
<evidence type="ECO:0000313" key="1">
    <source>
        <dbReference type="EMBL" id="EUA60285.1"/>
    </source>
</evidence>
<gene>
    <name evidence="1" type="ORF">I542_0416</name>
</gene>
<comment type="caution">
    <text evidence="1">The sequence shown here is derived from an EMBL/GenBank/DDBJ whole genome shotgun (WGS) entry which is preliminary data.</text>
</comment>
<accession>A0A829QBS2</accession>
<proteinExistence type="predicted"/>
<sequence>MSVDVIHVPGGIGGRYEDYYFPVQAAQVRNLLGKILTHIEAMNLPPRVEKANKDLVRQSIWDWWSDAMENSTTSAGGCIGPIENIREARTSDDKPNRYVWHTTVGELAPKAPKMFVTYRDKR</sequence>
<dbReference type="EMBL" id="JAOH01000002">
    <property type="protein sequence ID" value="EUA60285.1"/>
    <property type="molecule type" value="Genomic_DNA"/>
</dbReference>
<name>A0A829QBS2_9MYCO</name>